<dbReference type="RefSeq" id="WP_344196338.1">
    <property type="nucleotide sequence ID" value="NZ_BAAAME010000001.1"/>
</dbReference>
<keyword evidence="1" id="KW-0472">Membrane</keyword>
<proteinExistence type="predicted"/>
<organism evidence="2 3">
    <name type="scientific">Aeromicrobium alkaliterrae</name>
    <dbReference type="NCBI Taxonomy" id="302168"/>
    <lineage>
        <taxon>Bacteria</taxon>
        <taxon>Bacillati</taxon>
        <taxon>Actinomycetota</taxon>
        <taxon>Actinomycetes</taxon>
        <taxon>Propionibacteriales</taxon>
        <taxon>Nocardioidaceae</taxon>
        <taxon>Aeromicrobium</taxon>
    </lineage>
</organism>
<feature type="transmembrane region" description="Helical" evidence="1">
    <location>
        <begin position="325"/>
        <end position="345"/>
    </location>
</feature>
<feature type="transmembrane region" description="Helical" evidence="1">
    <location>
        <begin position="6"/>
        <end position="26"/>
    </location>
</feature>
<feature type="transmembrane region" description="Helical" evidence="1">
    <location>
        <begin position="297"/>
        <end position="316"/>
    </location>
</feature>
<feature type="transmembrane region" description="Helical" evidence="1">
    <location>
        <begin position="96"/>
        <end position="117"/>
    </location>
</feature>
<reference evidence="2 3" key="1">
    <citation type="journal article" date="2019" name="Int. J. Syst. Evol. Microbiol.">
        <title>The Global Catalogue of Microorganisms (GCM) 10K type strain sequencing project: providing services to taxonomists for standard genome sequencing and annotation.</title>
        <authorList>
            <consortium name="The Broad Institute Genomics Platform"/>
            <consortium name="The Broad Institute Genome Sequencing Center for Infectious Disease"/>
            <person name="Wu L."/>
            <person name="Ma J."/>
        </authorList>
    </citation>
    <scope>NUCLEOTIDE SEQUENCE [LARGE SCALE GENOMIC DNA]</scope>
    <source>
        <strain evidence="2 3">JCM 13518</strain>
    </source>
</reference>
<feature type="transmembrane region" description="Helical" evidence="1">
    <location>
        <begin position="484"/>
        <end position="503"/>
    </location>
</feature>
<sequence>MTWVDLGVAVGVAAALLVLPGLPAAAAAGLRGAWLLGAAVPLSASVLTVAAVAAPRLGLDWSLAPVAAVALGLAVAAGACRLALRRWWDLGPLRAGVEWITVGAAALAGGVLFVRLASALGSPTNVSQTYDGIFHLNAVRWVLDMGDASPATVASMNSDTSTFYPAGFHGLAALTTRLTGVEVPVGVNATWLALAVVAWPIGILLLTRALAGSSRAVLLGAGAVAAALPAFPALLADYGVLYPLLAAYAVLPGALALAVRALAVGADSEPDSGLQLSWLLLAAATVPGVALMHPSALAAWMAIVTPWVLVAGAGYVRRAQLVGRIFWVAASLAWVLGVGIAFQVLRPPAGARFWPPLGTMAQSLGEVLTLAVELGSIALVATVLVWLGGFVVARGPGFTIERRLALLGPVAVFTVLYLVVAGVGNMWVRDTVTGSFYNNSPRVAALLPIVVVPLAALGIARLWQLVGTLGPLRSYVGAPGRRGVVTALVALALLTVVLQGRALDKGLEGVEAAYRVTDTARLLSTDEETLLNRLDEDVPEDAVIVGSPWTGTSLAYALADREVLYTHILMDVTPDMQLLTDELRDAQAGDEICAAAARLNVEYLLDFGRREVQDIGPHPYPGFEYPASSGAFELVDREGIARLYRLTACD</sequence>
<comment type="caution">
    <text evidence="2">The sequence shown here is derived from an EMBL/GenBank/DDBJ whole genome shotgun (WGS) entry which is preliminary data.</text>
</comment>
<feature type="transmembrane region" description="Helical" evidence="1">
    <location>
        <begin position="189"/>
        <end position="210"/>
    </location>
</feature>
<dbReference type="Pfam" id="PF20176">
    <property type="entry name" value="DUF6541"/>
    <property type="match status" value="1"/>
</dbReference>
<keyword evidence="3" id="KW-1185">Reference proteome</keyword>
<evidence type="ECO:0000313" key="2">
    <source>
        <dbReference type="EMBL" id="GAA1723288.1"/>
    </source>
</evidence>
<evidence type="ECO:0000313" key="3">
    <source>
        <dbReference type="Proteomes" id="UP001501057"/>
    </source>
</evidence>
<keyword evidence="1" id="KW-0812">Transmembrane</keyword>
<dbReference type="InterPro" id="IPR046671">
    <property type="entry name" value="DUF6541"/>
</dbReference>
<feature type="transmembrane region" description="Helical" evidence="1">
    <location>
        <begin position="33"/>
        <end position="55"/>
    </location>
</feature>
<feature type="transmembrane region" description="Helical" evidence="1">
    <location>
        <begin position="61"/>
        <end position="84"/>
    </location>
</feature>
<feature type="transmembrane region" description="Helical" evidence="1">
    <location>
        <begin position="367"/>
        <end position="392"/>
    </location>
</feature>
<gene>
    <name evidence="2" type="ORF">GCM10009710_00120</name>
</gene>
<feature type="transmembrane region" description="Helical" evidence="1">
    <location>
        <begin position="404"/>
        <end position="423"/>
    </location>
</feature>
<protein>
    <submittedName>
        <fullName evidence="2">Uncharacterized protein</fullName>
    </submittedName>
</protein>
<accession>A0ABN2JDD2</accession>
<feature type="transmembrane region" description="Helical" evidence="1">
    <location>
        <begin position="241"/>
        <end position="262"/>
    </location>
</feature>
<feature type="transmembrane region" description="Helical" evidence="1">
    <location>
        <begin position="443"/>
        <end position="463"/>
    </location>
</feature>
<feature type="transmembrane region" description="Helical" evidence="1">
    <location>
        <begin position="274"/>
        <end position="291"/>
    </location>
</feature>
<dbReference type="Proteomes" id="UP001501057">
    <property type="component" value="Unassembled WGS sequence"/>
</dbReference>
<feature type="transmembrane region" description="Helical" evidence="1">
    <location>
        <begin position="217"/>
        <end position="235"/>
    </location>
</feature>
<dbReference type="EMBL" id="BAAAME010000001">
    <property type="protein sequence ID" value="GAA1723288.1"/>
    <property type="molecule type" value="Genomic_DNA"/>
</dbReference>
<keyword evidence="1" id="KW-1133">Transmembrane helix</keyword>
<name>A0ABN2JDD2_9ACTN</name>
<evidence type="ECO:0000256" key="1">
    <source>
        <dbReference type="SAM" id="Phobius"/>
    </source>
</evidence>